<sequence>MPRTPSTPGWAPGRAATGRRAHAFAALLLVGTLAATTGCSTGTPGDGAATPVPTASTSASPSAGDEPAAGTTPGADDPAGTDPEAGGADAGTGDGTADGPDAGADPGTGTVPVVLTIAAWAGDRAVVSGYAETVESGGTCRATLTRPGTADVVVEAPAVPDVATTSCSIDVPAAQLTAGAWTVTLRYVSGAHEGAAEPTTLEVPA</sequence>
<feature type="region of interest" description="Disordered" evidence="1">
    <location>
        <begin position="36"/>
        <end position="108"/>
    </location>
</feature>
<organism evidence="2 3">
    <name type="scientific">Cellulomonas wangleii</name>
    <dbReference type="NCBI Taxonomy" id="2816956"/>
    <lineage>
        <taxon>Bacteria</taxon>
        <taxon>Bacillati</taxon>
        <taxon>Actinomycetota</taxon>
        <taxon>Actinomycetes</taxon>
        <taxon>Micrococcales</taxon>
        <taxon>Cellulomonadaceae</taxon>
        <taxon>Cellulomonas</taxon>
    </lineage>
</organism>
<reference evidence="2 3" key="1">
    <citation type="submission" date="2021-05" db="EMBL/GenBank/DDBJ databases">
        <title>Novel species in genus Cellulomonas.</title>
        <authorList>
            <person name="Zhang G."/>
        </authorList>
    </citation>
    <scope>NUCLEOTIDE SEQUENCE [LARGE SCALE GENOMIC DNA]</scope>
    <source>
        <strain evidence="3">zg-ZUI222</strain>
    </source>
</reference>
<dbReference type="EMBL" id="CP074405">
    <property type="protein sequence ID" value="QVI61207.1"/>
    <property type="molecule type" value="Genomic_DNA"/>
</dbReference>
<feature type="compositionally biased region" description="Low complexity" evidence="1">
    <location>
        <begin position="97"/>
        <end position="108"/>
    </location>
</feature>
<protein>
    <recommendedName>
        <fullName evidence="4">Bacterial spore germination immunoglobulin-like domain-containing protein</fullName>
    </recommendedName>
</protein>
<evidence type="ECO:0000313" key="2">
    <source>
        <dbReference type="EMBL" id="QVI61207.1"/>
    </source>
</evidence>
<gene>
    <name evidence="2" type="ORF">KG103_11940</name>
</gene>
<evidence type="ECO:0008006" key="4">
    <source>
        <dbReference type="Google" id="ProtNLM"/>
    </source>
</evidence>
<dbReference type="RefSeq" id="WP_207340944.1">
    <property type="nucleotide sequence ID" value="NZ_CP074405.1"/>
</dbReference>
<proteinExistence type="predicted"/>
<evidence type="ECO:0000256" key="1">
    <source>
        <dbReference type="SAM" id="MobiDB-lite"/>
    </source>
</evidence>
<feature type="compositionally biased region" description="Low complexity" evidence="1">
    <location>
        <begin position="48"/>
        <end position="87"/>
    </location>
</feature>
<name>A0ABX8D149_9CELL</name>
<accession>A0ABX8D149</accession>
<evidence type="ECO:0000313" key="3">
    <source>
        <dbReference type="Proteomes" id="UP000677804"/>
    </source>
</evidence>
<keyword evidence="3" id="KW-1185">Reference proteome</keyword>
<dbReference type="Proteomes" id="UP000677804">
    <property type="component" value="Chromosome"/>
</dbReference>